<sequence length="90" mass="9859">MSVDRHASSKNALASSGSSPAQWAAKIDSDPFTKTCCKPRNYIDTIGLLFKHGVIEWSIHRGPEQIAYVLRGTPLCFTSMPGAELCHIQL</sequence>
<proteinExistence type="predicted"/>
<reference evidence="2 3" key="1">
    <citation type="submission" date="2014-04" db="EMBL/GenBank/DDBJ databases">
        <authorList>
            <consortium name="DOE Joint Genome Institute"/>
            <person name="Kuo A."/>
            <person name="Ruytinx J."/>
            <person name="Rineau F."/>
            <person name="Colpaert J."/>
            <person name="Kohler A."/>
            <person name="Nagy L.G."/>
            <person name="Floudas D."/>
            <person name="Copeland A."/>
            <person name="Barry K.W."/>
            <person name="Cichocki N."/>
            <person name="Veneault-Fourrey C."/>
            <person name="LaButti K."/>
            <person name="Lindquist E.A."/>
            <person name="Lipzen A."/>
            <person name="Lundell T."/>
            <person name="Morin E."/>
            <person name="Murat C."/>
            <person name="Sun H."/>
            <person name="Tunlid A."/>
            <person name="Henrissat B."/>
            <person name="Grigoriev I.V."/>
            <person name="Hibbett D.S."/>
            <person name="Martin F."/>
            <person name="Nordberg H.P."/>
            <person name="Cantor M.N."/>
            <person name="Hua S.X."/>
        </authorList>
    </citation>
    <scope>NUCLEOTIDE SEQUENCE [LARGE SCALE GENOMIC DNA]</scope>
    <source>
        <strain evidence="2 3">UH-Slu-Lm8-n1</strain>
    </source>
</reference>
<feature type="compositionally biased region" description="Low complexity" evidence="1">
    <location>
        <begin position="9"/>
        <end position="19"/>
    </location>
</feature>
<dbReference type="Proteomes" id="UP000054485">
    <property type="component" value="Unassembled WGS sequence"/>
</dbReference>
<name>A0A0D0B7V4_9AGAM</name>
<feature type="region of interest" description="Disordered" evidence="1">
    <location>
        <begin position="1"/>
        <end position="23"/>
    </location>
</feature>
<dbReference type="AlphaFoldDB" id="A0A0D0B7V4"/>
<dbReference type="HOGENOM" id="CLU_2442323_0_0_1"/>
<dbReference type="EMBL" id="KN835238">
    <property type="protein sequence ID" value="KIK42467.1"/>
    <property type="molecule type" value="Genomic_DNA"/>
</dbReference>
<protein>
    <submittedName>
        <fullName evidence="2">Uncharacterized protein</fullName>
    </submittedName>
</protein>
<organism evidence="2 3">
    <name type="scientific">Suillus luteus UH-Slu-Lm8-n1</name>
    <dbReference type="NCBI Taxonomy" id="930992"/>
    <lineage>
        <taxon>Eukaryota</taxon>
        <taxon>Fungi</taxon>
        <taxon>Dikarya</taxon>
        <taxon>Basidiomycota</taxon>
        <taxon>Agaricomycotina</taxon>
        <taxon>Agaricomycetes</taxon>
        <taxon>Agaricomycetidae</taxon>
        <taxon>Boletales</taxon>
        <taxon>Suillineae</taxon>
        <taxon>Suillaceae</taxon>
        <taxon>Suillus</taxon>
    </lineage>
</organism>
<gene>
    <name evidence="2" type="ORF">CY34DRAFT_141677</name>
</gene>
<accession>A0A0D0B7V4</accession>
<dbReference type="InParanoid" id="A0A0D0B7V4"/>
<evidence type="ECO:0000313" key="2">
    <source>
        <dbReference type="EMBL" id="KIK42467.1"/>
    </source>
</evidence>
<keyword evidence="3" id="KW-1185">Reference proteome</keyword>
<reference evidence="3" key="2">
    <citation type="submission" date="2015-01" db="EMBL/GenBank/DDBJ databases">
        <title>Evolutionary Origins and Diversification of the Mycorrhizal Mutualists.</title>
        <authorList>
            <consortium name="DOE Joint Genome Institute"/>
            <consortium name="Mycorrhizal Genomics Consortium"/>
            <person name="Kohler A."/>
            <person name="Kuo A."/>
            <person name="Nagy L.G."/>
            <person name="Floudas D."/>
            <person name="Copeland A."/>
            <person name="Barry K.W."/>
            <person name="Cichocki N."/>
            <person name="Veneault-Fourrey C."/>
            <person name="LaButti K."/>
            <person name="Lindquist E.A."/>
            <person name="Lipzen A."/>
            <person name="Lundell T."/>
            <person name="Morin E."/>
            <person name="Murat C."/>
            <person name="Riley R."/>
            <person name="Ohm R."/>
            <person name="Sun H."/>
            <person name="Tunlid A."/>
            <person name="Henrissat B."/>
            <person name="Grigoriev I.V."/>
            <person name="Hibbett D.S."/>
            <person name="Martin F."/>
        </authorList>
    </citation>
    <scope>NUCLEOTIDE SEQUENCE [LARGE SCALE GENOMIC DNA]</scope>
    <source>
        <strain evidence="3">UH-Slu-Lm8-n1</strain>
    </source>
</reference>
<evidence type="ECO:0000313" key="3">
    <source>
        <dbReference type="Proteomes" id="UP000054485"/>
    </source>
</evidence>
<evidence type="ECO:0000256" key="1">
    <source>
        <dbReference type="SAM" id="MobiDB-lite"/>
    </source>
</evidence>